<evidence type="ECO:0000256" key="1">
    <source>
        <dbReference type="SAM" id="MobiDB-lite"/>
    </source>
</evidence>
<name>A0AAD3S6N6_NEPGR</name>
<comment type="caution">
    <text evidence="2">The sequence shown here is derived from an EMBL/GenBank/DDBJ whole genome shotgun (WGS) entry which is preliminary data.</text>
</comment>
<accession>A0AAD3S6N6</accession>
<sequence length="307" mass="33197">MSQQNQQTNISSPSELPAKRKRGRPRKDGSQIHGEKFLPNPPTKPTTSINVHGGKPAVIMRTDGLVEVDRRDQGDDSDNDDQMVGKLVTGVLESAFDAGYFLNVKVQDTDTYMRGVVFQEGKFIPVTSENDIAPNVMMYRRKEIPIPKLNLLIKKSEGSASKSTQNDEQAAQLEKLASVVAPSSVELPENSKDGSTKDGIDQGKNTASEVGIESGEKKIENPSEGLKESEALTRKDDLTADVGLVAAGLIANHGILIAKEGNGTDAEEEKDQMPESESVASIQPILKDQNALTELSLNCERSSTLNP</sequence>
<feature type="region of interest" description="Disordered" evidence="1">
    <location>
        <begin position="262"/>
        <end position="281"/>
    </location>
</feature>
<gene>
    <name evidence="2" type="ORF">Nepgr_007159</name>
</gene>
<organism evidence="2 3">
    <name type="scientific">Nepenthes gracilis</name>
    <name type="common">Slender pitcher plant</name>
    <dbReference type="NCBI Taxonomy" id="150966"/>
    <lineage>
        <taxon>Eukaryota</taxon>
        <taxon>Viridiplantae</taxon>
        <taxon>Streptophyta</taxon>
        <taxon>Embryophyta</taxon>
        <taxon>Tracheophyta</taxon>
        <taxon>Spermatophyta</taxon>
        <taxon>Magnoliopsida</taxon>
        <taxon>eudicotyledons</taxon>
        <taxon>Gunneridae</taxon>
        <taxon>Pentapetalae</taxon>
        <taxon>Caryophyllales</taxon>
        <taxon>Nepenthaceae</taxon>
        <taxon>Nepenthes</taxon>
    </lineage>
</organism>
<dbReference type="InterPro" id="IPR045881">
    <property type="entry name" value="MNM1-like"/>
</dbReference>
<feature type="compositionally biased region" description="Basic and acidic residues" evidence="1">
    <location>
        <begin position="214"/>
        <end position="232"/>
    </location>
</feature>
<feature type="region of interest" description="Disordered" evidence="1">
    <location>
        <begin position="1"/>
        <end position="56"/>
    </location>
</feature>
<protein>
    <submittedName>
        <fullName evidence="2">Uncharacterized protein</fullName>
    </submittedName>
</protein>
<evidence type="ECO:0000313" key="2">
    <source>
        <dbReference type="EMBL" id="GMH05319.1"/>
    </source>
</evidence>
<reference evidence="2" key="1">
    <citation type="submission" date="2023-05" db="EMBL/GenBank/DDBJ databases">
        <title>Nepenthes gracilis genome sequencing.</title>
        <authorList>
            <person name="Fukushima K."/>
        </authorList>
    </citation>
    <scope>NUCLEOTIDE SEQUENCE</scope>
    <source>
        <strain evidence="2">SING2019-196</strain>
    </source>
</reference>
<dbReference type="PANTHER" id="PTHR34682">
    <property type="entry name" value="AT HOOK MOTIF-CONTAINING PROTEIN"/>
    <property type="match status" value="1"/>
</dbReference>
<dbReference type="Proteomes" id="UP001279734">
    <property type="component" value="Unassembled WGS sequence"/>
</dbReference>
<evidence type="ECO:0000313" key="3">
    <source>
        <dbReference type="Proteomes" id="UP001279734"/>
    </source>
</evidence>
<feature type="compositionally biased region" description="Basic and acidic residues" evidence="1">
    <location>
        <begin position="189"/>
        <end position="201"/>
    </location>
</feature>
<feature type="compositionally biased region" description="Basic and acidic residues" evidence="1">
    <location>
        <begin position="26"/>
        <end position="36"/>
    </location>
</feature>
<dbReference type="AlphaFoldDB" id="A0AAD3S6N6"/>
<dbReference type="PANTHER" id="PTHR34682:SF3">
    <property type="entry name" value="AT HOOK MOTIF-CONTAINING PROTEIN"/>
    <property type="match status" value="1"/>
</dbReference>
<proteinExistence type="predicted"/>
<keyword evidence="3" id="KW-1185">Reference proteome</keyword>
<feature type="region of interest" description="Disordered" evidence="1">
    <location>
        <begin position="179"/>
        <end position="232"/>
    </location>
</feature>
<dbReference type="EMBL" id="BSYO01000005">
    <property type="protein sequence ID" value="GMH05319.1"/>
    <property type="molecule type" value="Genomic_DNA"/>
</dbReference>
<feature type="compositionally biased region" description="Polar residues" evidence="1">
    <location>
        <begin position="1"/>
        <end position="14"/>
    </location>
</feature>